<feature type="domain" description="Ig-like" evidence="2">
    <location>
        <begin position="22"/>
        <end position="113"/>
    </location>
</feature>
<dbReference type="InterPro" id="IPR013783">
    <property type="entry name" value="Ig-like_fold"/>
</dbReference>
<dbReference type="SUPFAM" id="SSF48726">
    <property type="entry name" value="Immunoglobulin"/>
    <property type="match status" value="1"/>
</dbReference>
<dbReference type="InterPro" id="IPR050150">
    <property type="entry name" value="IgV_Light_Chain"/>
</dbReference>
<reference evidence="3" key="2">
    <citation type="submission" date="2025-08" db="UniProtKB">
        <authorList>
            <consortium name="Ensembl"/>
        </authorList>
    </citation>
    <scope>IDENTIFICATION</scope>
</reference>
<dbReference type="Pfam" id="PF07686">
    <property type="entry name" value="V-set"/>
    <property type="match status" value="1"/>
</dbReference>
<feature type="chain" id="PRO_5034251879" description="Ig-like domain-containing protein" evidence="1">
    <location>
        <begin position="21"/>
        <end position="149"/>
    </location>
</feature>
<reference evidence="3" key="3">
    <citation type="submission" date="2025-09" db="UniProtKB">
        <authorList>
            <consortium name="Ensembl"/>
        </authorList>
    </citation>
    <scope>IDENTIFICATION</scope>
</reference>
<dbReference type="InterPro" id="IPR007110">
    <property type="entry name" value="Ig-like_dom"/>
</dbReference>
<protein>
    <recommendedName>
        <fullName evidence="2">Ig-like domain-containing protein</fullName>
    </recommendedName>
</protein>
<evidence type="ECO:0000313" key="3">
    <source>
        <dbReference type="Ensembl" id="ENSECRP00000004089.1"/>
    </source>
</evidence>
<dbReference type="Proteomes" id="UP000694620">
    <property type="component" value="Chromosome 5"/>
</dbReference>
<dbReference type="FunFam" id="2.60.40.10:FF:001230">
    <property type="entry name" value="Immunoglobulin kappa variable 8-16"/>
    <property type="match status" value="1"/>
</dbReference>
<dbReference type="SMART" id="SM00406">
    <property type="entry name" value="IGv"/>
    <property type="match status" value="1"/>
</dbReference>
<evidence type="ECO:0000259" key="2">
    <source>
        <dbReference type="PROSITE" id="PS50835"/>
    </source>
</evidence>
<accession>A0A8C4RR28</accession>
<reference evidence="3" key="1">
    <citation type="submission" date="2021-06" db="EMBL/GenBank/DDBJ databases">
        <authorList>
            <consortium name="Wellcome Sanger Institute Data Sharing"/>
        </authorList>
    </citation>
    <scope>NUCLEOTIDE SEQUENCE [LARGE SCALE GENOMIC DNA]</scope>
</reference>
<proteinExistence type="predicted"/>
<keyword evidence="1" id="KW-0732">Signal</keyword>
<evidence type="ECO:0000313" key="4">
    <source>
        <dbReference type="Proteomes" id="UP000694620"/>
    </source>
</evidence>
<dbReference type="Gene3D" id="2.60.40.10">
    <property type="entry name" value="Immunoglobulins"/>
    <property type="match status" value="1"/>
</dbReference>
<dbReference type="InterPro" id="IPR003599">
    <property type="entry name" value="Ig_sub"/>
</dbReference>
<dbReference type="Ensembl" id="ENSECRT00000004153.1">
    <property type="protein sequence ID" value="ENSECRP00000004089.1"/>
    <property type="gene ID" value="ENSECRG00000002786.1"/>
</dbReference>
<sequence>MSPLLMLLCTIVFFTHECSGEISVTQTPAAKSVRPGEDVTINCRTSKSVYSSNTNWLHWFYQGHNESPKLLIYKASNLQSGIPNRFSGSGSETDFTLSIRGVQPEDAGHYYCQQGAELPHTVIESCTKTCPAQWHSCKLSYCRFKETSY</sequence>
<dbReference type="PANTHER" id="PTHR23267">
    <property type="entry name" value="IMMUNOGLOBULIN LIGHT CHAIN"/>
    <property type="match status" value="1"/>
</dbReference>
<dbReference type="PROSITE" id="PS50835">
    <property type="entry name" value="IG_LIKE"/>
    <property type="match status" value="1"/>
</dbReference>
<keyword evidence="4" id="KW-1185">Reference proteome</keyword>
<name>A0A8C4RR28_ERPCA</name>
<feature type="signal peptide" evidence="1">
    <location>
        <begin position="1"/>
        <end position="20"/>
    </location>
</feature>
<dbReference type="GeneTree" id="ENSGT01080000257344"/>
<dbReference type="InterPro" id="IPR036179">
    <property type="entry name" value="Ig-like_dom_sf"/>
</dbReference>
<dbReference type="AlphaFoldDB" id="A0A8C4RR28"/>
<evidence type="ECO:0000256" key="1">
    <source>
        <dbReference type="SAM" id="SignalP"/>
    </source>
</evidence>
<organism evidence="3 4">
    <name type="scientific">Erpetoichthys calabaricus</name>
    <name type="common">Rope fish</name>
    <name type="synonym">Calamoichthys calabaricus</name>
    <dbReference type="NCBI Taxonomy" id="27687"/>
    <lineage>
        <taxon>Eukaryota</taxon>
        <taxon>Metazoa</taxon>
        <taxon>Chordata</taxon>
        <taxon>Craniata</taxon>
        <taxon>Vertebrata</taxon>
        <taxon>Euteleostomi</taxon>
        <taxon>Actinopterygii</taxon>
        <taxon>Polypteriformes</taxon>
        <taxon>Polypteridae</taxon>
        <taxon>Erpetoichthys</taxon>
    </lineage>
</organism>
<dbReference type="InterPro" id="IPR013106">
    <property type="entry name" value="Ig_V-set"/>
</dbReference>
<dbReference type="SMART" id="SM00409">
    <property type="entry name" value="IG"/>
    <property type="match status" value="1"/>
</dbReference>